<organism evidence="4 5">
    <name type="scientific">Paractinoplanes brasiliensis</name>
    <dbReference type="NCBI Taxonomy" id="52695"/>
    <lineage>
        <taxon>Bacteria</taxon>
        <taxon>Bacillati</taxon>
        <taxon>Actinomycetota</taxon>
        <taxon>Actinomycetes</taxon>
        <taxon>Micromonosporales</taxon>
        <taxon>Micromonosporaceae</taxon>
        <taxon>Paractinoplanes</taxon>
    </lineage>
</organism>
<dbReference type="GO" id="GO:0051287">
    <property type="term" value="F:NAD binding"/>
    <property type="evidence" value="ECO:0007669"/>
    <property type="project" value="InterPro"/>
</dbReference>
<dbReference type="SUPFAM" id="SSF51735">
    <property type="entry name" value="NAD(P)-binding Rossmann-fold domains"/>
    <property type="match status" value="1"/>
</dbReference>
<feature type="domain" description="D-isomer specific 2-hydroxyacid dehydrogenase NAD-binding" evidence="3">
    <location>
        <begin position="103"/>
        <end position="286"/>
    </location>
</feature>
<dbReference type="Proteomes" id="UP000294901">
    <property type="component" value="Unassembled WGS sequence"/>
</dbReference>
<name>A0A4R6JCQ6_9ACTN</name>
<evidence type="ECO:0000256" key="2">
    <source>
        <dbReference type="ARBA" id="ARBA00023027"/>
    </source>
</evidence>
<sequence>MGDMKLLLPDSIDLNLDLPAGVTAVRYAVNRPVPDEHTDADVLVVWNNPGDQLRDAAQRLKRLRWVQTLAAGPDAVVAAGFAPEVVITSGRGLHDRTVAEHTLALTLSAVRHLHVLRRAQAARHWADEMRELQAKPDTARFYTLRDAHVVIWGFGGIAKALAPHLEALGARVTGVARSAGTRDGVDVVTEDALDELLPATDVLIGILPATPETQHAIGADVFDRLPEHAWVINVGRGATLDEEALLDALREGGIGGAALDVFETEPLPEDSGLWNEPNVIVTPHVAGGRPLGAPELISENLVAFREGRSLRNVVEG</sequence>
<keyword evidence="5" id="KW-1185">Reference proteome</keyword>
<dbReference type="GO" id="GO:0016491">
    <property type="term" value="F:oxidoreductase activity"/>
    <property type="evidence" value="ECO:0007669"/>
    <property type="project" value="UniProtKB-KW"/>
</dbReference>
<reference evidence="4 5" key="1">
    <citation type="submission" date="2019-03" db="EMBL/GenBank/DDBJ databases">
        <title>Sequencing the genomes of 1000 actinobacteria strains.</title>
        <authorList>
            <person name="Klenk H.-P."/>
        </authorList>
    </citation>
    <scope>NUCLEOTIDE SEQUENCE [LARGE SCALE GENOMIC DNA]</scope>
    <source>
        <strain evidence="4 5">DSM 43805</strain>
    </source>
</reference>
<accession>A0A4R6JCQ6</accession>
<dbReference type="AlphaFoldDB" id="A0A4R6JCQ6"/>
<dbReference type="PANTHER" id="PTHR43333:SF1">
    <property type="entry name" value="D-ISOMER SPECIFIC 2-HYDROXYACID DEHYDROGENASE NAD-BINDING DOMAIN-CONTAINING PROTEIN"/>
    <property type="match status" value="1"/>
</dbReference>
<evidence type="ECO:0000313" key="4">
    <source>
        <dbReference type="EMBL" id="TDO32325.1"/>
    </source>
</evidence>
<dbReference type="InterPro" id="IPR036291">
    <property type="entry name" value="NAD(P)-bd_dom_sf"/>
</dbReference>
<gene>
    <name evidence="4" type="ORF">C8E87_7782</name>
</gene>
<comment type="caution">
    <text evidence="4">The sequence shown here is derived from an EMBL/GenBank/DDBJ whole genome shotgun (WGS) entry which is preliminary data.</text>
</comment>
<dbReference type="PANTHER" id="PTHR43333">
    <property type="entry name" value="2-HACID_DH_C DOMAIN-CONTAINING PROTEIN"/>
    <property type="match status" value="1"/>
</dbReference>
<dbReference type="CDD" id="cd12160">
    <property type="entry name" value="2-Hacid_dh_3"/>
    <property type="match status" value="1"/>
</dbReference>
<evidence type="ECO:0000313" key="5">
    <source>
        <dbReference type="Proteomes" id="UP000294901"/>
    </source>
</evidence>
<dbReference type="InterPro" id="IPR006140">
    <property type="entry name" value="D-isomer_DH_NAD-bd"/>
</dbReference>
<protein>
    <submittedName>
        <fullName evidence="4">Phosphoglycerate dehydrogenase-like enzyme</fullName>
    </submittedName>
</protein>
<proteinExistence type="predicted"/>
<keyword evidence="1" id="KW-0560">Oxidoreductase</keyword>
<dbReference type="EMBL" id="SNWR01000002">
    <property type="protein sequence ID" value="TDO32325.1"/>
    <property type="molecule type" value="Genomic_DNA"/>
</dbReference>
<dbReference type="Gene3D" id="3.40.50.720">
    <property type="entry name" value="NAD(P)-binding Rossmann-like Domain"/>
    <property type="match status" value="2"/>
</dbReference>
<keyword evidence="2" id="KW-0520">NAD</keyword>
<evidence type="ECO:0000256" key="1">
    <source>
        <dbReference type="ARBA" id="ARBA00023002"/>
    </source>
</evidence>
<evidence type="ECO:0000259" key="3">
    <source>
        <dbReference type="Pfam" id="PF02826"/>
    </source>
</evidence>
<dbReference type="SUPFAM" id="SSF52283">
    <property type="entry name" value="Formate/glycerate dehydrogenase catalytic domain-like"/>
    <property type="match status" value="1"/>
</dbReference>
<dbReference type="Pfam" id="PF02826">
    <property type="entry name" value="2-Hacid_dh_C"/>
    <property type="match status" value="1"/>
</dbReference>